<dbReference type="SMART" id="SM00184">
    <property type="entry name" value="RING"/>
    <property type="match status" value="2"/>
</dbReference>
<dbReference type="InterPro" id="IPR018957">
    <property type="entry name" value="Znf_C3HC4_RING-type"/>
</dbReference>
<dbReference type="Proteomes" id="UP001519460">
    <property type="component" value="Unassembled WGS sequence"/>
</dbReference>
<accession>A0ABD0KH35</accession>
<dbReference type="CDD" id="cd19757">
    <property type="entry name" value="Bbox1"/>
    <property type="match status" value="1"/>
</dbReference>
<evidence type="ECO:0000313" key="9">
    <source>
        <dbReference type="Proteomes" id="UP001519460"/>
    </source>
</evidence>
<dbReference type="SUPFAM" id="SSF57845">
    <property type="entry name" value="B-box zinc-binding domain"/>
    <property type="match status" value="1"/>
</dbReference>
<dbReference type="InterPro" id="IPR047153">
    <property type="entry name" value="TRIM45/56/19-like"/>
</dbReference>
<dbReference type="SMART" id="SM00336">
    <property type="entry name" value="BBOX"/>
    <property type="match status" value="2"/>
</dbReference>
<dbReference type="SUPFAM" id="SSF101898">
    <property type="entry name" value="NHL repeat"/>
    <property type="match status" value="1"/>
</dbReference>
<dbReference type="PANTHER" id="PTHR25462:SF229">
    <property type="entry name" value="TRANSCRIPTION INTERMEDIARY FACTOR 1-BETA"/>
    <property type="match status" value="1"/>
</dbReference>
<dbReference type="InterPro" id="IPR001841">
    <property type="entry name" value="Znf_RING"/>
</dbReference>
<dbReference type="Gene3D" id="4.10.830.40">
    <property type="match status" value="1"/>
</dbReference>
<protein>
    <submittedName>
        <fullName evidence="8">Uncharacterized protein</fullName>
    </submittedName>
</protein>
<keyword evidence="3" id="KW-0862">Zinc</keyword>
<evidence type="ECO:0000256" key="3">
    <source>
        <dbReference type="ARBA" id="ARBA00022833"/>
    </source>
</evidence>
<feature type="domain" description="B box-type" evidence="7">
    <location>
        <begin position="103"/>
        <end position="144"/>
    </location>
</feature>
<evidence type="ECO:0000259" key="7">
    <source>
        <dbReference type="PROSITE" id="PS50119"/>
    </source>
</evidence>
<dbReference type="SUPFAM" id="SSF57850">
    <property type="entry name" value="RING/U-box"/>
    <property type="match status" value="1"/>
</dbReference>
<keyword evidence="9" id="KW-1185">Reference proteome</keyword>
<evidence type="ECO:0000313" key="8">
    <source>
        <dbReference type="EMBL" id="KAK7486202.1"/>
    </source>
</evidence>
<dbReference type="PROSITE" id="PS50089">
    <property type="entry name" value="ZF_RING_2"/>
    <property type="match status" value="1"/>
</dbReference>
<dbReference type="InterPro" id="IPR013083">
    <property type="entry name" value="Znf_RING/FYVE/PHD"/>
</dbReference>
<dbReference type="InterPro" id="IPR011042">
    <property type="entry name" value="6-blade_b-propeller_TolB-like"/>
</dbReference>
<keyword evidence="1" id="KW-0479">Metal-binding</keyword>
<proteinExistence type="predicted"/>
<evidence type="ECO:0000256" key="4">
    <source>
        <dbReference type="PROSITE-ProRule" id="PRU00024"/>
    </source>
</evidence>
<dbReference type="InterPro" id="IPR017907">
    <property type="entry name" value="Znf_RING_CS"/>
</dbReference>
<feature type="region of interest" description="Disordered" evidence="5">
    <location>
        <begin position="372"/>
        <end position="391"/>
    </location>
</feature>
<evidence type="ECO:0000256" key="5">
    <source>
        <dbReference type="SAM" id="MobiDB-lite"/>
    </source>
</evidence>
<gene>
    <name evidence="8" type="ORF">BaRGS_00022525</name>
</gene>
<evidence type="ECO:0000256" key="2">
    <source>
        <dbReference type="ARBA" id="ARBA00022771"/>
    </source>
</evidence>
<organism evidence="8 9">
    <name type="scientific">Batillaria attramentaria</name>
    <dbReference type="NCBI Taxonomy" id="370345"/>
    <lineage>
        <taxon>Eukaryota</taxon>
        <taxon>Metazoa</taxon>
        <taxon>Spiralia</taxon>
        <taxon>Lophotrochozoa</taxon>
        <taxon>Mollusca</taxon>
        <taxon>Gastropoda</taxon>
        <taxon>Caenogastropoda</taxon>
        <taxon>Sorbeoconcha</taxon>
        <taxon>Cerithioidea</taxon>
        <taxon>Batillariidae</taxon>
        <taxon>Batillaria</taxon>
    </lineage>
</organism>
<dbReference type="Gene3D" id="3.30.160.60">
    <property type="entry name" value="Classic Zinc Finger"/>
    <property type="match status" value="1"/>
</dbReference>
<keyword evidence="2 4" id="KW-0863">Zinc-finger</keyword>
<feature type="compositionally biased region" description="Low complexity" evidence="5">
    <location>
        <begin position="372"/>
        <end position="387"/>
    </location>
</feature>
<dbReference type="GO" id="GO:0008270">
    <property type="term" value="F:zinc ion binding"/>
    <property type="evidence" value="ECO:0007669"/>
    <property type="project" value="UniProtKB-KW"/>
</dbReference>
<reference evidence="8 9" key="1">
    <citation type="journal article" date="2023" name="Sci. Data">
        <title>Genome assembly of the Korean intertidal mud-creeper Batillaria attramentaria.</title>
        <authorList>
            <person name="Patra A.K."/>
            <person name="Ho P.T."/>
            <person name="Jun S."/>
            <person name="Lee S.J."/>
            <person name="Kim Y."/>
            <person name="Won Y.J."/>
        </authorList>
    </citation>
    <scope>NUCLEOTIDE SEQUENCE [LARGE SCALE GENOMIC DNA]</scope>
    <source>
        <strain evidence="8">Wonlab-2016</strain>
    </source>
</reference>
<evidence type="ECO:0000256" key="1">
    <source>
        <dbReference type="ARBA" id="ARBA00022723"/>
    </source>
</evidence>
<dbReference type="EMBL" id="JACVVK020000182">
    <property type="protein sequence ID" value="KAK7486202.1"/>
    <property type="molecule type" value="Genomic_DNA"/>
</dbReference>
<evidence type="ECO:0000259" key="6">
    <source>
        <dbReference type="PROSITE" id="PS50089"/>
    </source>
</evidence>
<feature type="domain" description="RING-type" evidence="6">
    <location>
        <begin position="14"/>
        <end position="59"/>
    </location>
</feature>
<dbReference type="InterPro" id="IPR000315">
    <property type="entry name" value="Znf_B-box"/>
</dbReference>
<dbReference type="PANTHER" id="PTHR25462">
    <property type="entry name" value="BONUS, ISOFORM C-RELATED"/>
    <property type="match status" value="1"/>
</dbReference>
<dbReference type="Gene3D" id="3.30.40.10">
    <property type="entry name" value="Zinc/RING finger domain, C3HC4 (zinc finger)"/>
    <property type="match status" value="1"/>
</dbReference>
<dbReference type="Gene3D" id="2.120.10.30">
    <property type="entry name" value="TolB, C-terminal domain"/>
    <property type="match status" value="1"/>
</dbReference>
<name>A0ABD0KH35_9CAEN</name>
<comment type="caution">
    <text evidence="8">The sequence shown here is derived from an EMBL/GenBank/DDBJ whole genome shotgun (WGS) entry which is preliminary data.</text>
</comment>
<feature type="domain" description="B box-type" evidence="7">
    <location>
        <begin position="155"/>
        <end position="189"/>
    </location>
</feature>
<dbReference type="PROSITE" id="PS50119">
    <property type="entry name" value="ZF_BBOX"/>
    <property type="match status" value="2"/>
</dbReference>
<dbReference type="PROSITE" id="PS00518">
    <property type="entry name" value="ZF_RING_1"/>
    <property type="match status" value="1"/>
</dbReference>
<dbReference type="Pfam" id="PF00097">
    <property type="entry name" value="zf-C3HC4"/>
    <property type="match status" value="1"/>
</dbReference>
<dbReference type="AlphaFoldDB" id="A0ABD0KH35"/>
<sequence length="666" mass="74570">MATVLDLETKFLECHICLETYKRPKTIPCLHSFCEQCLNNYIASCREVHGSSFPCPVCKQFVDCPRPDLPRSQWASSFKASFFLNDLADCLKHAAATPLTIPCSLCNKQNAAKFCIDCDHKLCRDCSAVHSKIPTSRSHEVVDLSDCNSPHVHRRRKRYCHIHTDRAMDMYCQKCSTALCQMCHLTFHKLCVGVVQLTETAEQKRGWLKELEGRTNAYIIKLSRINEALNRNLEAANMSKISDAERVKEFFIKTMHALRKKQEDLSGELERTYQAHMQALVDGKRDREELLTALYNARDLTRSLVDVGSDWEVMQEAESDLGQQVEGLIRRVDRLPRLDTPMASMTLDVDCAKSVVENINKLSLSVTLSSPIPTTPTTDSPTSGTAPFSFPAMPQRRTPKLIKRIKTRTGLDTEKPEIWDMAVLPGGQLILLDAGNSCIKGMNMGPSATTVCRLNLRHPFRVCKLSETEVVVTCQDHKLYVISVSDKLEATRCIQTLYEYWGLARLGETTLAVSCLDMKCIHIIDLNGKVLQTISHDASGNSIFQRPSYLCVTPDSDIVVSDCVTKCIYRLDMKGEVRFKYPCTGPFGLQNPRGICCDQQGWLLCVDKEGQKVVRLSNVGRFAGSLLATIHGLSYPEAVAVGYNGIVYVTSDAQAGTQDVLMFEIL</sequence>